<dbReference type="Pfam" id="PF01266">
    <property type="entry name" value="DAO"/>
    <property type="match status" value="1"/>
</dbReference>
<dbReference type="InterPro" id="IPR006076">
    <property type="entry name" value="FAD-dep_OxRdtase"/>
</dbReference>
<organism evidence="3 4">
    <name type="scientific">Pseudarthrobacter equi</name>
    <dbReference type="NCBI Taxonomy" id="728066"/>
    <lineage>
        <taxon>Bacteria</taxon>
        <taxon>Bacillati</taxon>
        <taxon>Actinomycetota</taxon>
        <taxon>Actinomycetes</taxon>
        <taxon>Micrococcales</taxon>
        <taxon>Micrococcaceae</taxon>
        <taxon>Pseudarthrobacter</taxon>
    </lineage>
</organism>
<dbReference type="Proteomes" id="UP000198751">
    <property type="component" value="Chromosome I"/>
</dbReference>
<evidence type="ECO:0000313" key="3">
    <source>
        <dbReference type="EMBL" id="SDT44940.1"/>
    </source>
</evidence>
<dbReference type="Gene3D" id="3.50.50.60">
    <property type="entry name" value="FAD/NAD(P)-binding domain"/>
    <property type="match status" value="1"/>
</dbReference>
<dbReference type="RefSeq" id="WP_091721614.1">
    <property type="nucleotide sequence ID" value="NZ_LT629779.1"/>
</dbReference>
<dbReference type="PANTHER" id="PTHR13847:SF289">
    <property type="entry name" value="GLYCINE OXIDASE"/>
    <property type="match status" value="1"/>
</dbReference>
<evidence type="ECO:0000259" key="2">
    <source>
        <dbReference type="Pfam" id="PF01266"/>
    </source>
</evidence>
<protein>
    <submittedName>
        <fullName evidence="3">Glycine oxidase</fullName>
    </submittedName>
</protein>
<keyword evidence="4" id="KW-1185">Reference proteome</keyword>
<name>A0A1H2AG79_9MICC</name>
<evidence type="ECO:0000256" key="1">
    <source>
        <dbReference type="ARBA" id="ARBA00023002"/>
    </source>
</evidence>
<dbReference type="SUPFAM" id="SSF54373">
    <property type="entry name" value="FAD-linked reductases, C-terminal domain"/>
    <property type="match status" value="1"/>
</dbReference>
<gene>
    <name evidence="3" type="ORF">SAMN04489743_2962</name>
</gene>
<dbReference type="EMBL" id="LT629779">
    <property type="protein sequence ID" value="SDT44940.1"/>
    <property type="molecule type" value="Genomic_DNA"/>
</dbReference>
<dbReference type="AlphaFoldDB" id="A0A1H2AG79"/>
<dbReference type="InterPro" id="IPR036188">
    <property type="entry name" value="FAD/NAD-bd_sf"/>
</dbReference>
<evidence type="ECO:0000313" key="4">
    <source>
        <dbReference type="Proteomes" id="UP000198751"/>
    </source>
</evidence>
<feature type="domain" description="FAD dependent oxidoreductase" evidence="2">
    <location>
        <begin position="23"/>
        <end position="429"/>
    </location>
</feature>
<dbReference type="GO" id="GO:0005737">
    <property type="term" value="C:cytoplasm"/>
    <property type="evidence" value="ECO:0007669"/>
    <property type="project" value="TreeGrafter"/>
</dbReference>
<proteinExistence type="predicted"/>
<dbReference type="GO" id="GO:0016491">
    <property type="term" value="F:oxidoreductase activity"/>
    <property type="evidence" value="ECO:0007669"/>
    <property type="project" value="UniProtKB-KW"/>
</dbReference>
<dbReference type="Gene3D" id="3.30.9.10">
    <property type="entry name" value="D-Amino Acid Oxidase, subunit A, domain 2"/>
    <property type="match status" value="1"/>
</dbReference>
<keyword evidence="1" id="KW-0560">Oxidoreductase</keyword>
<reference evidence="4" key="1">
    <citation type="submission" date="2016-10" db="EMBL/GenBank/DDBJ databases">
        <authorList>
            <person name="Varghese N."/>
            <person name="Submissions S."/>
        </authorList>
    </citation>
    <scope>NUCLEOTIDE SEQUENCE [LARGE SCALE GENOMIC DNA]</scope>
    <source>
        <strain evidence="4">IMMIB L-1606</strain>
    </source>
</reference>
<sequence>MGIPESPPDSIAEPAAVPAIAADVAVIGGGVIGHGIAWEARRSGRSVVLIDDAPGSGASWAAAGMLAPVSELHYQEEELLGLMLDASERWPQFAADLSRVSGRGSGFLATPTLTIGADAADRQALMDLRGVQQANGLAVEPLTVREARRREPLLSPAIACALDTPADHQVDPRRLVECFRAALANHLPAGSGVAGTAVADTAVAGALDGFAVADRAVGLEWADGAVAGVRLAGGGLVLAGETVVANGMAAGSLENLPRGLRLPLRPVHGDILRLSVPPHLQPLLTSTVRGLVRGVPVYLVPREDGTVVIGATQREDGLVGAGTAFGAMPASAGSSAVPAGAGPASAVSAGGVYQLLRDAQVLVPAVAELELLECTARARPATPDNAPLLGRVPVDGGDGSAAHVPGLIVATGFFRHGVLLTPAAAAICRDLMDGKADPRWQPISPDRFSGRIPAPRFNIKETA</sequence>
<dbReference type="OrthoDB" id="3214401at2"/>
<dbReference type="SUPFAM" id="SSF51905">
    <property type="entry name" value="FAD/NAD(P)-binding domain"/>
    <property type="match status" value="1"/>
</dbReference>
<accession>A0A1H2AG79</accession>
<dbReference type="PANTHER" id="PTHR13847">
    <property type="entry name" value="SARCOSINE DEHYDROGENASE-RELATED"/>
    <property type="match status" value="1"/>
</dbReference>